<protein>
    <submittedName>
        <fullName evidence="1">Uncharacterized protein</fullName>
    </submittedName>
</protein>
<name>A0A163SP89_9CELL</name>
<dbReference type="AlphaFoldDB" id="A0A163SP89"/>
<evidence type="ECO:0000313" key="1">
    <source>
        <dbReference type="EMBL" id="KZM36626.1"/>
    </source>
</evidence>
<accession>A0A163SP89</accession>
<reference evidence="1 2" key="1">
    <citation type="submission" date="2016-01" db="EMBL/GenBank/DDBJ databases">
        <title>Genome sequence of Oerskovia enterophila VJag, an agar and cellulose degrading bacterium.</title>
        <authorList>
            <person name="Poehlein A."/>
            <person name="Jag V."/>
            <person name="Bengelsdorf F."/>
            <person name="Duerre P."/>
            <person name="Daniel R."/>
        </authorList>
    </citation>
    <scope>NUCLEOTIDE SEQUENCE [LARGE SCALE GENOMIC DNA]</scope>
    <source>
        <strain evidence="1 2">VJag</strain>
    </source>
</reference>
<dbReference type="PATRIC" id="fig|43678.3.peg.719"/>
<proteinExistence type="predicted"/>
<sequence>MSDVPAKTIATFFDTRESLDALQQAKVARAAGTFYQSLTNQYRDPLFIVVSQTFAGLQWTTTGTCITSTNPQHSTYAYAGTGWYRTGYNTSSPWGCTPQASANTVASFANTAFPCPGGGTTYTNHTKTMVVGYPGGGNTWSRTQSKSGACNNLLHTNYVLFN</sequence>
<dbReference type="RefSeq" id="WP_056652183.1">
    <property type="nucleotide sequence ID" value="NZ_JBIVFZ010000003.1"/>
</dbReference>
<organism evidence="1 2">
    <name type="scientific">Oerskovia enterophila</name>
    <dbReference type="NCBI Taxonomy" id="43678"/>
    <lineage>
        <taxon>Bacteria</taxon>
        <taxon>Bacillati</taxon>
        <taxon>Actinomycetota</taxon>
        <taxon>Actinomycetes</taxon>
        <taxon>Micrococcales</taxon>
        <taxon>Cellulomonadaceae</taxon>
        <taxon>Oerskovia</taxon>
    </lineage>
</organism>
<comment type="caution">
    <text evidence="1">The sequence shown here is derived from an EMBL/GenBank/DDBJ whole genome shotgun (WGS) entry which is preliminary data.</text>
</comment>
<dbReference type="Proteomes" id="UP000076447">
    <property type="component" value="Unassembled WGS sequence"/>
</dbReference>
<gene>
    <name evidence="1" type="ORF">OJAG_06820</name>
</gene>
<dbReference type="EMBL" id="LRIE01000046">
    <property type="protein sequence ID" value="KZM36626.1"/>
    <property type="molecule type" value="Genomic_DNA"/>
</dbReference>
<evidence type="ECO:0000313" key="2">
    <source>
        <dbReference type="Proteomes" id="UP000076447"/>
    </source>
</evidence>